<dbReference type="Proteomes" id="UP001632037">
    <property type="component" value="Unassembled WGS sequence"/>
</dbReference>
<dbReference type="InterPro" id="IPR006677">
    <property type="entry name" value="tRNA_intron_Endonuc_cat-like"/>
</dbReference>
<dbReference type="Gene3D" id="3.40.1350.10">
    <property type="match status" value="1"/>
</dbReference>
<evidence type="ECO:0000256" key="1">
    <source>
        <dbReference type="ARBA" id="ARBA00008078"/>
    </source>
</evidence>
<feature type="domain" description="tRNA intron endonuclease catalytic" evidence="6">
    <location>
        <begin position="112"/>
        <end position="188"/>
    </location>
</feature>
<dbReference type="EMBL" id="JBIMZQ010000010">
    <property type="protein sequence ID" value="KAL3668913.1"/>
    <property type="molecule type" value="Genomic_DNA"/>
</dbReference>
<dbReference type="EC" id="4.6.1.16" evidence="2"/>
<keyword evidence="8" id="KW-1185">Reference proteome</keyword>
<dbReference type="InterPro" id="IPR036167">
    <property type="entry name" value="tRNA_intron_Endo_cat-like_sf"/>
</dbReference>
<comment type="catalytic activity">
    <reaction evidence="5">
        <text>pretRNA = a 3'-half-tRNA molecule with a 5'-OH end + a 5'-half-tRNA molecule with a 2',3'-cyclic phosphate end + an intron with a 2',3'-cyclic phosphate and a 5'-hydroxyl terminus.</text>
        <dbReference type="EC" id="4.6.1.16"/>
    </reaction>
</comment>
<sequence>MIVVATVVALRPEDTYALVDDARQVSFLQQECRIYGSPEGVSATATAAPPRLRLALEEMAVGVAKGFLRLDVADKEEQILAEEITRELASNKKCRDGNRDATWILPQQRRGRLRVFWDLWDRGYIVTFGSKFGADFLIYKANPKTSHAVALVVVKGYEEDFARVDVVSFCRVAKMVKKQLIFASVRVNEENKSEGDQKGDSSNREAQEDVDSVVYVSLTHALLVSRQEESG</sequence>
<proteinExistence type="inferred from homology"/>
<evidence type="ECO:0000259" key="6">
    <source>
        <dbReference type="Pfam" id="PF01974"/>
    </source>
</evidence>
<dbReference type="AlphaFoldDB" id="A0ABD3FPU8"/>
<dbReference type="GO" id="GO:0005634">
    <property type="term" value="C:nucleus"/>
    <property type="evidence" value="ECO:0007669"/>
    <property type="project" value="UniProtKB-ARBA"/>
</dbReference>
<dbReference type="SUPFAM" id="SSF53032">
    <property type="entry name" value="tRNA-intron endonuclease catalytic domain-like"/>
    <property type="match status" value="1"/>
</dbReference>
<evidence type="ECO:0000256" key="3">
    <source>
        <dbReference type="ARBA" id="ARBA00022694"/>
    </source>
</evidence>
<comment type="similarity">
    <text evidence="1">Belongs to the tRNA-intron endonuclease family.</text>
</comment>
<gene>
    <name evidence="7" type="ORF">V7S43_006202</name>
</gene>
<dbReference type="GO" id="GO:0008033">
    <property type="term" value="P:tRNA processing"/>
    <property type="evidence" value="ECO:0007669"/>
    <property type="project" value="UniProtKB-KW"/>
</dbReference>
<keyword evidence="4" id="KW-0456">Lyase</keyword>
<evidence type="ECO:0000256" key="4">
    <source>
        <dbReference type="ARBA" id="ARBA00023239"/>
    </source>
</evidence>
<dbReference type="GO" id="GO:0000213">
    <property type="term" value="F:tRNA-intron lyase activity"/>
    <property type="evidence" value="ECO:0007669"/>
    <property type="project" value="UniProtKB-EC"/>
</dbReference>
<comment type="caution">
    <text evidence="7">The sequence shown here is derived from an EMBL/GenBank/DDBJ whole genome shotgun (WGS) entry which is preliminary data.</text>
</comment>
<evidence type="ECO:0000313" key="8">
    <source>
        <dbReference type="Proteomes" id="UP001632037"/>
    </source>
</evidence>
<protein>
    <recommendedName>
        <fullName evidence="2">tRNA-intron lyase</fullName>
        <ecNumber evidence="2">4.6.1.16</ecNumber>
    </recommendedName>
</protein>
<reference evidence="7 8" key="1">
    <citation type="submission" date="2024-09" db="EMBL/GenBank/DDBJ databases">
        <title>Genome sequencing and assembly of Phytophthora oleae, isolate VK10A, causative agent of rot of olive drupes.</title>
        <authorList>
            <person name="Conti Taguali S."/>
            <person name="Riolo M."/>
            <person name="La Spada F."/>
            <person name="Cacciola S.O."/>
            <person name="Dionisio G."/>
        </authorList>
    </citation>
    <scope>NUCLEOTIDE SEQUENCE [LARGE SCALE GENOMIC DNA]</scope>
    <source>
        <strain evidence="7 8">VK10A</strain>
    </source>
</reference>
<dbReference type="InterPro" id="IPR011856">
    <property type="entry name" value="tRNA_endonuc-like_dom_sf"/>
</dbReference>
<dbReference type="CDD" id="cd22363">
    <property type="entry name" value="tRNA-intron_lyase_C"/>
    <property type="match status" value="1"/>
</dbReference>
<organism evidence="7 8">
    <name type="scientific">Phytophthora oleae</name>
    <dbReference type="NCBI Taxonomy" id="2107226"/>
    <lineage>
        <taxon>Eukaryota</taxon>
        <taxon>Sar</taxon>
        <taxon>Stramenopiles</taxon>
        <taxon>Oomycota</taxon>
        <taxon>Peronosporomycetes</taxon>
        <taxon>Peronosporales</taxon>
        <taxon>Peronosporaceae</taxon>
        <taxon>Phytophthora</taxon>
    </lineage>
</organism>
<dbReference type="PANTHER" id="PTHR13070:SF0">
    <property type="entry name" value="TRNA-SPLICING ENDONUCLEASE SUBUNIT SEN34"/>
    <property type="match status" value="1"/>
</dbReference>
<evidence type="ECO:0000256" key="5">
    <source>
        <dbReference type="ARBA" id="ARBA00034031"/>
    </source>
</evidence>
<accession>A0ABD3FPU8</accession>
<keyword evidence="3" id="KW-0819">tRNA processing</keyword>
<name>A0ABD3FPU8_9STRA</name>
<dbReference type="PANTHER" id="PTHR13070">
    <property type="entry name" value="TRNA-SPLICING ENDONUCLEASE SUBUNIT SEN34-RELATED"/>
    <property type="match status" value="1"/>
</dbReference>
<evidence type="ECO:0000313" key="7">
    <source>
        <dbReference type="EMBL" id="KAL3668913.1"/>
    </source>
</evidence>
<evidence type="ECO:0000256" key="2">
    <source>
        <dbReference type="ARBA" id="ARBA00012573"/>
    </source>
</evidence>
<dbReference type="Pfam" id="PF01974">
    <property type="entry name" value="tRNA_int_endo"/>
    <property type="match status" value="1"/>
</dbReference>